<proteinExistence type="predicted"/>
<gene>
    <name evidence="2" type="ORF">GCK32_020656</name>
</gene>
<comment type="caution">
    <text evidence="2">The sequence shown here is derived from an EMBL/GenBank/DDBJ whole genome shotgun (WGS) entry which is preliminary data.</text>
</comment>
<keyword evidence="1" id="KW-1133">Transmembrane helix</keyword>
<evidence type="ECO:0000313" key="2">
    <source>
        <dbReference type="EMBL" id="KAK5976864.1"/>
    </source>
</evidence>
<evidence type="ECO:0000313" key="3">
    <source>
        <dbReference type="Proteomes" id="UP001331761"/>
    </source>
</evidence>
<dbReference type="PANTHER" id="PTHR45757">
    <property type="entry name" value="PROTEIN CBG23364-RELATED"/>
    <property type="match status" value="1"/>
</dbReference>
<dbReference type="EMBL" id="WIXE01011285">
    <property type="protein sequence ID" value="KAK5976864.1"/>
    <property type="molecule type" value="Genomic_DNA"/>
</dbReference>
<feature type="transmembrane region" description="Helical" evidence="1">
    <location>
        <begin position="65"/>
        <end position="83"/>
    </location>
</feature>
<organism evidence="2 3">
    <name type="scientific">Trichostrongylus colubriformis</name>
    <name type="common">Black scour worm</name>
    <dbReference type="NCBI Taxonomy" id="6319"/>
    <lineage>
        <taxon>Eukaryota</taxon>
        <taxon>Metazoa</taxon>
        <taxon>Ecdysozoa</taxon>
        <taxon>Nematoda</taxon>
        <taxon>Chromadorea</taxon>
        <taxon>Rhabditida</taxon>
        <taxon>Rhabditina</taxon>
        <taxon>Rhabditomorpha</taxon>
        <taxon>Strongyloidea</taxon>
        <taxon>Trichostrongylidae</taxon>
        <taxon>Trichostrongylus</taxon>
    </lineage>
</organism>
<evidence type="ECO:0000256" key="1">
    <source>
        <dbReference type="SAM" id="Phobius"/>
    </source>
</evidence>
<dbReference type="AlphaFoldDB" id="A0AAN8J1V1"/>
<keyword evidence="3" id="KW-1185">Reference proteome</keyword>
<dbReference type="Proteomes" id="UP001331761">
    <property type="component" value="Unassembled WGS sequence"/>
</dbReference>
<keyword evidence="1" id="KW-0812">Transmembrane</keyword>
<sequence>RSKPIALPEAIQLLRKASLFFMRSCDRASVSTDLEIVACLSLVVGSFMVPALTKDDTFDQWRNVFLIYAFVLTLSNTIFIAFARAKPAKWVSNPSKARILPIETTSTLECTSVSATDVSPSENGVAEV</sequence>
<name>A0AAN8J1V1_TRICO</name>
<feature type="non-terminal residue" evidence="2">
    <location>
        <position position="1"/>
    </location>
</feature>
<reference evidence="2 3" key="1">
    <citation type="submission" date="2019-10" db="EMBL/GenBank/DDBJ databases">
        <title>Assembly and Annotation for the nematode Trichostrongylus colubriformis.</title>
        <authorList>
            <person name="Martin J."/>
        </authorList>
    </citation>
    <scope>NUCLEOTIDE SEQUENCE [LARGE SCALE GENOMIC DNA]</scope>
    <source>
        <strain evidence="2">G859</strain>
        <tissue evidence="2">Whole worm</tissue>
    </source>
</reference>
<dbReference type="PANTHER" id="PTHR45757:SF18">
    <property type="entry name" value="MAJOR FACILITATOR SUPERFAMILY (MFS) PROFILE DOMAIN-CONTAINING PROTEIN"/>
    <property type="match status" value="1"/>
</dbReference>
<keyword evidence="1" id="KW-0472">Membrane</keyword>
<feature type="transmembrane region" description="Helical" evidence="1">
    <location>
        <begin position="32"/>
        <end position="53"/>
    </location>
</feature>
<accession>A0AAN8J1V1</accession>
<protein>
    <submittedName>
        <fullName evidence="2">Uncharacterized protein</fullName>
    </submittedName>
</protein>
<dbReference type="GO" id="GO:0016020">
    <property type="term" value="C:membrane"/>
    <property type="evidence" value="ECO:0007669"/>
    <property type="project" value="TreeGrafter"/>
</dbReference>